<keyword evidence="3" id="KW-1185">Reference proteome</keyword>
<dbReference type="Gene3D" id="3.40.630.30">
    <property type="match status" value="1"/>
</dbReference>
<dbReference type="PROSITE" id="PS51186">
    <property type="entry name" value="GNAT"/>
    <property type="match status" value="1"/>
</dbReference>
<feature type="domain" description="N-acetyltransferase" evidence="1">
    <location>
        <begin position="176"/>
        <end position="329"/>
    </location>
</feature>
<gene>
    <name evidence="2" type="ORF">MPLG2_1485</name>
</gene>
<dbReference type="Proteomes" id="UP000238164">
    <property type="component" value="Chromosome 1"/>
</dbReference>
<evidence type="ECO:0000313" key="2">
    <source>
        <dbReference type="EMBL" id="SPD86521.1"/>
    </source>
</evidence>
<dbReference type="SUPFAM" id="SSF55729">
    <property type="entry name" value="Acyl-CoA N-acyltransferases (Nat)"/>
    <property type="match status" value="1"/>
</dbReference>
<sequence>MPTPAMSHGCTWHRLTVHDLPEIQNLIAAEEYLGDATHHHDLSALTVALADDPEAVSGNGVVLRKPSGTLIAYGWLQPPAPGESGGQVYLHGGCHPAWRHEGVQPTLLDWESERAIEWYLEQNDDTTVPLQLVVVTSSNNHLMAELLPSKGFPPQRWYHAMRRPLDSILPGELPGITFVPFDAAWSEPVRLLYNQTLSLPSDELDADAWAWGLKAAGIRDDLSWVALDGSQPVGWVLNGVMDLAGETSGWTEYLGAQPQWRNRGMFKALLARSHESFRTAGLSQAGIGVETDSDQGARPYLALGYQPVDTMVWYVKHVSLGTILSAQADEADGA</sequence>
<name>A0A2N9JEH5_9ACTN</name>
<dbReference type="InterPro" id="IPR000182">
    <property type="entry name" value="GNAT_dom"/>
</dbReference>
<evidence type="ECO:0000313" key="3">
    <source>
        <dbReference type="Proteomes" id="UP000238164"/>
    </source>
</evidence>
<dbReference type="EMBL" id="LT985188">
    <property type="protein sequence ID" value="SPD86521.1"/>
    <property type="molecule type" value="Genomic_DNA"/>
</dbReference>
<dbReference type="AlphaFoldDB" id="A0A2N9JEH5"/>
<organism evidence="2 3">
    <name type="scientific">Micropruina glycogenica</name>
    <dbReference type="NCBI Taxonomy" id="75385"/>
    <lineage>
        <taxon>Bacteria</taxon>
        <taxon>Bacillati</taxon>
        <taxon>Actinomycetota</taxon>
        <taxon>Actinomycetes</taxon>
        <taxon>Propionibacteriales</taxon>
        <taxon>Nocardioidaceae</taxon>
        <taxon>Micropruina</taxon>
    </lineage>
</organism>
<proteinExistence type="predicted"/>
<dbReference type="InterPro" id="IPR016181">
    <property type="entry name" value="Acyl_CoA_acyltransferase"/>
</dbReference>
<dbReference type="GO" id="GO:0016747">
    <property type="term" value="F:acyltransferase activity, transferring groups other than amino-acyl groups"/>
    <property type="evidence" value="ECO:0007669"/>
    <property type="project" value="InterPro"/>
</dbReference>
<dbReference type="OrthoDB" id="9799092at2"/>
<dbReference type="RefSeq" id="WP_158680932.1">
    <property type="nucleotide sequence ID" value="NZ_BAAAGO010000033.1"/>
</dbReference>
<evidence type="ECO:0000259" key="1">
    <source>
        <dbReference type="PROSITE" id="PS51186"/>
    </source>
</evidence>
<protein>
    <submittedName>
        <fullName evidence="2">Putative Mycothiol synthase</fullName>
    </submittedName>
</protein>
<reference evidence="2 3" key="1">
    <citation type="submission" date="2018-02" db="EMBL/GenBank/DDBJ databases">
        <authorList>
            <person name="Cohen D.B."/>
            <person name="Kent A.D."/>
        </authorList>
    </citation>
    <scope>NUCLEOTIDE SEQUENCE [LARGE SCALE GENOMIC DNA]</scope>
    <source>
        <strain evidence="2">1</strain>
    </source>
</reference>
<dbReference type="KEGG" id="mgg:MPLG2_1485"/>
<accession>A0A2N9JEH5</accession>